<dbReference type="STRING" id="1051891.A0A0C3Q5M9"/>
<dbReference type="Pfam" id="PF07714">
    <property type="entry name" value="PK_Tyr_Ser-Thr"/>
    <property type="match status" value="1"/>
</dbReference>
<dbReference type="PANTHER" id="PTHR44329">
    <property type="entry name" value="SERINE/THREONINE-PROTEIN KINASE TNNI3K-RELATED"/>
    <property type="match status" value="1"/>
</dbReference>
<dbReference type="PRINTS" id="PR00109">
    <property type="entry name" value="TYRKINASE"/>
</dbReference>
<dbReference type="HOGENOM" id="CLU_000288_7_18_1"/>
<dbReference type="SUPFAM" id="SSF56112">
    <property type="entry name" value="Protein kinase-like (PK-like)"/>
    <property type="match status" value="1"/>
</dbReference>
<dbReference type="OrthoDB" id="3243696at2759"/>
<dbReference type="EMBL" id="KN823250">
    <property type="protein sequence ID" value="KIO18936.1"/>
    <property type="molecule type" value="Genomic_DNA"/>
</dbReference>
<dbReference type="GO" id="GO:0004674">
    <property type="term" value="F:protein serine/threonine kinase activity"/>
    <property type="evidence" value="ECO:0007669"/>
    <property type="project" value="TreeGrafter"/>
</dbReference>
<dbReference type="Gene3D" id="1.10.510.10">
    <property type="entry name" value="Transferase(Phosphotransferase) domain 1"/>
    <property type="match status" value="1"/>
</dbReference>
<dbReference type="PROSITE" id="PS50011">
    <property type="entry name" value="PROTEIN_KINASE_DOM"/>
    <property type="match status" value="1"/>
</dbReference>
<dbReference type="Proteomes" id="UP000054248">
    <property type="component" value="Unassembled WGS sequence"/>
</dbReference>
<sequence length="274" mass="30854">TVTVVRLARELQLWSTLSHKHILALIGFCFNADLDDAWLISPYESHGNILEYMALSKPDSTERLRLVKDTADALAYLHGRSPPVIHGDLKASNVLVNQDRRAILCDFGLSKALSDTPSGLTTTRALKGSLRYLSPELLSNEKRSVCSDMWAWGCLAFEIITDTMPYRDVTTDYAVILKIASGLKPGSLDQHAVPPLIRDVVHNCWHEEADQRPRVRSCRRTLMRCLGSFDAVDEPLVGPSICCSLLQCSKSYILRMMPIRWPLSFPERYETGFF</sequence>
<accession>A0A0C3Q5M9</accession>
<dbReference type="PANTHER" id="PTHR44329:SF214">
    <property type="entry name" value="PROTEIN KINASE DOMAIN-CONTAINING PROTEIN"/>
    <property type="match status" value="1"/>
</dbReference>
<dbReference type="PROSITE" id="PS00108">
    <property type="entry name" value="PROTEIN_KINASE_ST"/>
    <property type="match status" value="1"/>
</dbReference>
<reference evidence="2 3" key="1">
    <citation type="submission" date="2014-04" db="EMBL/GenBank/DDBJ databases">
        <authorList>
            <consortium name="DOE Joint Genome Institute"/>
            <person name="Kuo A."/>
            <person name="Girlanda M."/>
            <person name="Perotto S."/>
            <person name="Kohler A."/>
            <person name="Nagy L.G."/>
            <person name="Floudas D."/>
            <person name="Copeland A."/>
            <person name="Barry K.W."/>
            <person name="Cichocki N."/>
            <person name="Veneault-Fourrey C."/>
            <person name="LaButti K."/>
            <person name="Lindquist E.A."/>
            <person name="Lipzen A."/>
            <person name="Lundell T."/>
            <person name="Morin E."/>
            <person name="Murat C."/>
            <person name="Sun H."/>
            <person name="Tunlid A."/>
            <person name="Henrissat B."/>
            <person name="Grigoriev I.V."/>
            <person name="Hibbett D.S."/>
            <person name="Martin F."/>
            <person name="Nordberg H.P."/>
            <person name="Cantor M.N."/>
            <person name="Hua S.X."/>
        </authorList>
    </citation>
    <scope>NUCLEOTIDE SEQUENCE [LARGE SCALE GENOMIC DNA]</scope>
    <source>
        <strain evidence="2 3">MUT 4182</strain>
    </source>
</reference>
<dbReference type="AlphaFoldDB" id="A0A0C3Q5M9"/>
<evidence type="ECO:0000313" key="2">
    <source>
        <dbReference type="EMBL" id="KIO18936.1"/>
    </source>
</evidence>
<organism evidence="2 3">
    <name type="scientific">Tulasnella calospora MUT 4182</name>
    <dbReference type="NCBI Taxonomy" id="1051891"/>
    <lineage>
        <taxon>Eukaryota</taxon>
        <taxon>Fungi</taxon>
        <taxon>Dikarya</taxon>
        <taxon>Basidiomycota</taxon>
        <taxon>Agaricomycotina</taxon>
        <taxon>Agaricomycetes</taxon>
        <taxon>Cantharellales</taxon>
        <taxon>Tulasnellaceae</taxon>
        <taxon>Tulasnella</taxon>
    </lineage>
</organism>
<reference evidence="3" key="2">
    <citation type="submission" date="2015-01" db="EMBL/GenBank/DDBJ databases">
        <title>Evolutionary Origins and Diversification of the Mycorrhizal Mutualists.</title>
        <authorList>
            <consortium name="DOE Joint Genome Institute"/>
            <consortium name="Mycorrhizal Genomics Consortium"/>
            <person name="Kohler A."/>
            <person name="Kuo A."/>
            <person name="Nagy L.G."/>
            <person name="Floudas D."/>
            <person name="Copeland A."/>
            <person name="Barry K.W."/>
            <person name="Cichocki N."/>
            <person name="Veneault-Fourrey C."/>
            <person name="LaButti K."/>
            <person name="Lindquist E.A."/>
            <person name="Lipzen A."/>
            <person name="Lundell T."/>
            <person name="Morin E."/>
            <person name="Murat C."/>
            <person name="Riley R."/>
            <person name="Ohm R."/>
            <person name="Sun H."/>
            <person name="Tunlid A."/>
            <person name="Henrissat B."/>
            <person name="Grigoriev I.V."/>
            <person name="Hibbett D.S."/>
            <person name="Martin F."/>
        </authorList>
    </citation>
    <scope>NUCLEOTIDE SEQUENCE [LARGE SCALE GENOMIC DNA]</scope>
    <source>
        <strain evidence="3">MUT 4182</strain>
    </source>
</reference>
<feature type="domain" description="Protein kinase" evidence="1">
    <location>
        <begin position="1"/>
        <end position="237"/>
    </location>
</feature>
<dbReference type="InterPro" id="IPR011009">
    <property type="entry name" value="Kinase-like_dom_sf"/>
</dbReference>
<dbReference type="SMART" id="SM00220">
    <property type="entry name" value="S_TKc"/>
    <property type="match status" value="1"/>
</dbReference>
<name>A0A0C3Q5M9_9AGAM</name>
<evidence type="ECO:0000313" key="3">
    <source>
        <dbReference type="Proteomes" id="UP000054248"/>
    </source>
</evidence>
<evidence type="ECO:0000259" key="1">
    <source>
        <dbReference type="PROSITE" id="PS50011"/>
    </source>
</evidence>
<dbReference type="InterPro" id="IPR051681">
    <property type="entry name" value="Ser/Thr_Kinases-Pseudokinases"/>
</dbReference>
<dbReference type="GO" id="GO:0005524">
    <property type="term" value="F:ATP binding"/>
    <property type="evidence" value="ECO:0007669"/>
    <property type="project" value="InterPro"/>
</dbReference>
<keyword evidence="3" id="KW-1185">Reference proteome</keyword>
<dbReference type="InterPro" id="IPR000719">
    <property type="entry name" value="Prot_kinase_dom"/>
</dbReference>
<protein>
    <recommendedName>
        <fullName evidence="1">Protein kinase domain-containing protein</fullName>
    </recommendedName>
</protein>
<dbReference type="InterPro" id="IPR008271">
    <property type="entry name" value="Ser/Thr_kinase_AS"/>
</dbReference>
<dbReference type="InterPro" id="IPR001245">
    <property type="entry name" value="Ser-Thr/Tyr_kinase_cat_dom"/>
</dbReference>
<feature type="non-terminal residue" evidence="2">
    <location>
        <position position="1"/>
    </location>
</feature>
<gene>
    <name evidence="2" type="ORF">M407DRAFT_224344</name>
</gene>
<proteinExistence type="predicted"/>